<dbReference type="OrthoDB" id="5986054at2759"/>
<comment type="caution">
    <text evidence="2">Lacks conserved residue(s) required for the propagation of feature annotation.</text>
</comment>
<dbReference type="AlphaFoldDB" id="E4WTY1"/>
<evidence type="ECO:0000256" key="2">
    <source>
        <dbReference type="PROSITE-ProRule" id="PRU00500"/>
    </source>
</evidence>
<reference evidence="4" key="1">
    <citation type="journal article" date="2010" name="Science">
        <title>Plasticity of animal genome architecture unmasked by rapid evolution of a pelagic tunicate.</title>
        <authorList>
            <person name="Denoeud F."/>
            <person name="Henriet S."/>
            <person name="Mungpakdee S."/>
            <person name="Aury J.M."/>
            <person name="Da Silva C."/>
            <person name="Brinkmann H."/>
            <person name="Mikhaleva J."/>
            <person name="Olsen L.C."/>
            <person name="Jubin C."/>
            <person name="Canestro C."/>
            <person name="Bouquet J.M."/>
            <person name="Danks G."/>
            <person name="Poulain J."/>
            <person name="Campsteijn C."/>
            <person name="Adamski M."/>
            <person name="Cross I."/>
            <person name="Yadetie F."/>
            <person name="Muffato M."/>
            <person name="Louis A."/>
            <person name="Butcher S."/>
            <person name="Tsagkogeorga G."/>
            <person name="Konrad A."/>
            <person name="Singh S."/>
            <person name="Jensen M.F."/>
            <person name="Cong E.H."/>
            <person name="Eikeseth-Otteraa H."/>
            <person name="Noel B."/>
            <person name="Anthouard V."/>
            <person name="Porcel B.M."/>
            <person name="Kachouri-Lafond R."/>
            <person name="Nishino A."/>
            <person name="Ugolini M."/>
            <person name="Chourrout P."/>
            <person name="Nishida H."/>
            <person name="Aasland R."/>
            <person name="Huzurbazar S."/>
            <person name="Westhof E."/>
            <person name="Delsuc F."/>
            <person name="Lehrach H."/>
            <person name="Reinhardt R."/>
            <person name="Weissenbach J."/>
            <person name="Roy S.W."/>
            <person name="Artiguenave F."/>
            <person name="Postlethwait J.H."/>
            <person name="Manak J.R."/>
            <person name="Thompson E.M."/>
            <person name="Jaillon O."/>
            <person name="Du Pasquier L."/>
            <person name="Boudinot P."/>
            <person name="Liberles D.A."/>
            <person name="Volff J.N."/>
            <person name="Philippe H."/>
            <person name="Lenhard B."/>
            <person name="Roest Crollius H."/>
            <person name="Wincker P."/>
            <person name="Chourrout D."/>
        </authorList>
    </citation>
    <scope>NUCLEOTIDE SEQUENCE [LARGE SCALE GENOMIC DNA]</scope>
</reference>
<dbReference type="SMART" id="SM00211">
    <property type="entry name" value="TY"/>
    <property type="match status" value="1"/>
</dbReference>
<dbReference type="Proteomes" id="UP000001307">
    <property type="component" value="Unassembled WGS sequence"/>
</dbReference>
<dbReference type="SUPFAM" id="SSF57610">
    <property type="entry name" value="Thyroglobulin type-1 domain"/>
    <property type="match status" value="1"/>
</dbReference>
<gene>
    <name evidence="4" type="ORF">GSOID_T00006209001</name>
</gene>
<accession>E4WTY1</accession>
<dbReference type="Pfam" id="PF00086">
    <property type="entry name" value="Thyroglobulin_1"/>
    <property type="match status" value="1"/>
</dbReference>
<proteinExistence type="predicted"/>
<evidence type="ECO:0000259" key="3">
    <source>
        <dbReference type="PROSITE" id="PS51162"/>
    </source>
</evidence>
<organism evidence="4">
    <name type="scientific">Oikopleura dioica</name>
    <name type="common">Tunicate</name>
    <dbReference type="NCBI Taxonomy" id="34765"/>
    <lineage>
        <taxon>Eukaryota</taxon>
        <taxon>Metazoa</taxon>
        <taxon>Chordata</taxon>
        <taxon>Tunicata</taxon>
        <taxon>Appendicularia</taxon>
        <taxon>Copelata</taxon>
        <taxon>Oikopleuridae</taxon>
        <taxon>Oikopleura</taxon>
    </lineage>
</organism>
<protein>
    <recommendedName>
        <fullName evidence="3">Thyroglobulin type-1 domain-containing protein</fullName>
    </recommendedName>
</protein>
<feature type="domain" description="Thyroglobulin type-1" evidence="3">
    <location>
        <begin position="286"/>
        <end position="341"/>
    </location>
</feature>
<feature type="disulfide bond" evidence="2">
    <location>
        <begin position="308"/>
        <end position="315"/>
    </location>
</feature>
<dbReference type="InterPro" id="IPR036857">
    <property type="entry name" value="Thyroglobulin_1_sf"/>
</dbReference>
<sequence length="509" mass="57268">MDKNAEIDLGEVSCAELYTGITCWCKQKTVEVENFKYVVIRRKIFREKKYGQSLTCAELKTIQSDMSRLGRRKLGSTKKKLKLAQLTAAPPFKATLSSSTQTAISLATEKRSSSAKNKKLAIFSEFHNFLNRKKTFFREIRKEAKLNSRDRGCFSSLISRCDLPNAASKNKLTLVEWSKCFDLPIQHAPPPSSNPSYPNPSSILDLLVEVDEKVTTSPSGIFSPKVTQIVNERASGSSSSSARLPCHHEKEIIASCHKKQKTTTRTSAKLASSRLTTGQTGISFGDQLCRPLPSCSISDPRLWRRIQCDAESSLCWCVDTKSGAVDNNFRVKARKGSGLRCRRQTSEIGISGCSANVFENVQQKLGDLMIEHFGAHPETQVSVMMENNEIMAKYRHKGALPAAWFFSVHDTSSRRKKKDTREKDNVWRKSEQALARRQLTELLRNLESAKCVRKFIAHCDSIGDAGRNDRKIGKTDFIECIDKTYVSKIETQKDSSTYQQYFNKLQGKS</sequence>
<keyword evidence="5" id="KW-1185">Reference proteome</keyword>
<dbReference type="PROSITE" id="PS51162">
    <property type="entry name" value="THYROGLOBULIN_1_2"/>
    <property type="match status" value="1"/>
</dbReference>
<name>E4WTY1_OIKDI</name>
<dbReference type="InParanoid" id="E4WTY1"/>
<keyword evidence="1 2" id="KW-1015">Disulfide bond</keyword>
<dbReference type="EMBL" id="FN653016">
    <property type="protein sequence ID" value="CBY07123.1"/>
    <property type="molecule type" value="Genomic_DNA"/>
</dbReference>
<evidence type="ECO:0000256" key="1">
    <source>
        <dbReference type="ARBA" id="ARBA00023157"/>
    </source>
</evidence>
<evidence type="ECO:0000313" key="4">
    <source>
        <dbReference type="EMBL" id="CBY07123.1"/>
    </source>
</evidence>
<evidence type="ECO:0000313" key="5">
    <source>
        <dbReference type="Proteomes" id="UP000001307"/>
    </source>
</evidence>
<dbReference type="InterPro" id="IPR000716">
    <property type="entry name" value="Thyroglobulin_1"/>
</dbReference>